<evidence type="ECO:0000313" key="2">
    <source>
        <dbReference type="Proteomes" id="UP000887159"/>
    </source>
</evidence>
<dbReference type="Proteomes" id="UP000887159">
    <property type="component" value="Unassembled WGS sequence"/>
</dbReference>
<name>A0A8X6RKU5_TRICX</name>
<dbReference type="EMBL" id="BMAU01021177">
    <property type="protein sequence ID" value="GFX94429.1"/>
    <property type="molecule type" value="Genomic_DNA"/>
</dbReference>
<dbReference type="AlphaFoldDB" id="A0A8X6RKU5"/>
<proteinExistence type="predicted"/>
<comment type="caution">
    <text evidence="1">The sequence shown here is derived from an EMBL/GenBank/DDBJ whole genome shotgun (WGS) entry which is preliminary data.</text>
</comment>
<keyword evidence="2" id="KW-1185">Reference proteome</keyword>
<evidence type="ECO:0000313" key="1">
    <source>
        <dbReference type="EMBL" id="GFX94429.1"/>
    </source>
</evidence>
<sequence length="149" mass="16380">MFAVCGVPYGGKWCPGDTFCIPFGPRFAVDRWQEVSAVDNGWRVHSLNPRPDAVALYSECTPGQRRAWPAHCLSCSTPWSAKARQGEVVFALMKPMQLCPGIGGEQKSIKRLRFGDLLIETASAIQSKSFLLAKNFLDSPPTVSPHTDL</sequence>
<protein>
    <submittedName>
        <fullName evidence="1">Uncharacterized protein</fullName>
    </submittedName>
</protein>
<gene>
    <name evidence="1" type="ORF">TNCV_4294721</name>
</gene>
<organism evidence="1 2">
    <name type="scientific">Trichonephila clavipes</name>
    <name type="common">Golden silk orbweaver</name>
    <name type="synonym">Nephila clavipes</name>
    <dbReference type="NCBI Taxonomy" id="2585209"/>
    <lineage>
        <taxon>Eukaryota</taxon>
        <taxon>Metazoa</taxon>
        <taxon>Ecdysozoa</taxon>
        <taxon>Arthropoda</taxon>
        <taxon>Chelicerata</taxon>
        <taxon>Arachnida</taxon>
        <taxon>Araneae</taxon>
        <taxon>Araneomorphae</taxon>
        <taxon>Entelegynae</taxon>
        <taxon>Araneoidea</taxon>
        <taxon>Nephilidae</taxon>
        <taxon>Trichonephila</taxon>
    </lineage>
</organism>
<accession>A0A8X6RKU5</accession>
<reference evidence="1" key="1">
    <citation type="submission" date="2020-08" db="EMBL/GenBank/DDBJ databases">
        <title>Multicomponent nature underlies the extraordinary mechanical properties of spider dragline silk.</title>
        <authorList>
            <person name="Kono N."/>
            <person name="Nakamura H."/>
            <person name="Mori M."/>
            <person name="Yoshida Y."/>
            <person name="Ohtoshi R."/>
            <person name="Malay A.D."/>
            <person name="Moran D.A.P."/>
            <person name="Tomita M."/>
            <person name="Numata K."/>
            <person name="Arakawa K."/>
        </authorList>
    </citation>
    <scope>NUCLEOTIDE SEQUENCE</scope>
</reference>